<protein>
    <submittedName>
        <fullName evidence="2">Uncharacterized protein</fullName>
    </submittedName>
</protein>
<feature type="compositionally biased region" description="Low complexity" evidence="1">
    <location>
        <begin position="198"/>
        <end position="208"/>
    </location>
</feature>
<evidence type="ECO:0000256" key="1">
    <source>
        <dbReference type="SAM" id="MobiDB-lite"/>
    </source>
</evidence>
<gene>
    <name evidence="2" type="ORF">VP01_2800g1</name>
</gene>
<feature type="compositionally biased region" description="Acidic residues" evidence="1">
    <location>
        <begin position="60"/>
        <end position="72"/>
    </location>
</feature>
<dbReference type="Proteomes" id="UP000037035">
    <property type="component" value="Unassembled WGS sequence"/>
</dbReference>
<dbReference type="AlphaFoldDB" id="A0A0L6V2I4"/>
<dbReference type="EMBL" id="LAVV01007725">
    <property type="protein sequence ID" value="KNZ54979.1"/>
    <property type="molecule type" value="Genomic_DNA"/>
</dbReference>
<feature type="region of interest" description="Disordered" evidence="1">
    <location>
        <begin position="189"/>
        <end position="208"/>
    </location>
</feature>
<feature type="region of interest" description="Disordered" evidence="1">
    <location>
        <begin position="1"/>
        <end position="137"/>
    </location>
</feature>
<dbReference type="OrthoDB" id="2518924at2759"/>
<dbReference type="VEuPathDB" id="FungiDB:VP01_2800g1"/>
<proteinExistence type="predicted"/>
<accession>A0A0L6V2I4</accession>
<evidence type="ECO:0000313" key="2">
    <source>
        <dbReference type="EMBL" id="KNZ54979.1"/>
    </source>
</evidence>
<feature type="region of interest" description="Disordered" evidence="1">
    <location>
        <begin position="262"/>
        <end position="284"/>
    </location>
</feature>
<name>A0A0L6V2I4_9BASI</name>
<organism evidence="2 3">
    <name type="scientific">Puccinia sorghi</name>
    <dbReference type="NCBI Taxonomy" id="27349"/>
    <lineage>
        <taxon>Eukaryota</taxon>
        <taxon>Fungi</taxon>
        <taxon>Dikarya</taxon>
        <taxon>Basidiomycota</taxon>
        <taxon>Pucciniomycotina</taxon>
        <taxon>Pucciniomycetes</taxon>
        <taxon>Pucciniales</taxon>
        <taxon>Pucciniaceae</taxon>
        <taxon>Puccinia</taxon>
    </lineage>
</organism>
<evidence type="ECO:0000313" key="3">
    <source>
        <dbReference type="Proteomes" id="UP000037035"/>
    </source>
</evidence>
<sequence length="284" mass="31883">MSTSSPSPLKFPGFRSRFNKPNNAIKPASSQPNSRPSFIHVSPPPVALFIDPDSWVHSEDSDDDDDEEEEEQELKGESDSLASSNEEGCMENDEMPLSQLLQSRSMNRGEADSTPSRNRHEALAAQPRDPLKFPKVIGSSRPFRSLCPTKDTQRLPPRAAATPVLGVPDQPRSSERQDVFRRMRRRHKEEMHCRHHPQSQSLSRLPQSPSTVIPPLIDDSLYSLLNHAQQCALRQRSDILSNNLKCHLEAFAHEMIQANSLNTQQQQHPQDPHSLFSPCGVGAH</sequence>
<comment type="caution">
    <text evidence="2">The sequence shown here is derived from an EMBL/GenBank/DDBJ whole genome shotgun (WGS) entry which is preliminary data.</text>
</comment>
<reference evidence="2 3" key="1">
    <citation type="submission" date="2015-08" db="EMBL/GenBank/DDBJ databases">
        <title>Next Generation Sequencing and Analysis of the Genome of Puccinia sorghi L Schw, the Causal Agent of Maize Common Rust.</title>
        <authorList>
            <person name="Rochi L."/>
            <person name="Burguener G."/>
            <person name="Darino M."/>
            <person name="Turjanski A."/>
            <person name="Kreff E."/>
            <person name="Dieguez M.J."/>
            <person name="Sacco F."/>
        </authorList>
    </citation>
    <scope>NUCLEOTIDE SEQUENCE [LARGE SCALE GENOMIC DNA]</scope>
    <source>
        <strain evidence="2 3">RO10H11247</strain>
    </source>
</reference>
<keyword evidence="3" id="KW-1185">Reference proteome</keyword>